<reference evidence="1 2" key="1">
    <citation type="journal article" date="2011" name="Front. Microbiol.">
        <title>Genomic signatures of strain selection and enhancement in Bacillus atrophaeus var. globigii, a historical biowarfare simulant.</title>
        <authorList>
            <person name="Gibbons H.S."/>
            <person name="Broomall S.M."/>
            <person name="McNew L.A."/>
            <person name="Daligault H."/>
            <person name="Chapman C."/>
            <person name="Bruce D."/>
            <person name="Karavis M."/>
            <person name="Krepps M."/>
            <person name="McGregor P.A."/>
            <person name="Hong C."/>
            <person name="Park K.H."/>
            <person name="Akmal A."/>
            <person name="Feldman A."/>
            <person name="Lin J.S."/>
            <person name="Chang W.E."/>
            <person name="Higgs B.W."/>
            <person name="Demirev P."/>
            <person name="Lindquist J."/>
            <person name="Liem A."/>
            <person name="Fochler E."/>
            <person name="Read T.D."/>
            <person name="Tapia R."/>
            <person name="Johnson S."/>
            <person name="Bishop-Lilly K.A."/>
            <person name="Detter C."/>
            <person name="Han C."/>
            <person name="Sozhamannan S."/>
            <person name="Rosenzweig C.N."/>
            <person name="Skowronski E.W."/>
        </authorList>
    </citation>
    <scope>NUCLEOTIDE SEQUENCE [LARGE SCALE GENOMIC DNA]</scope>
    <source>
        <strain evidence="1 2">1942</strain>
    </source>
</reference>
<name>A0ABM5LVM7_BACA1</name>
<dbReference type="EMBL" id="CP002207">
    <property type="protein sequence ID" value="ADP31811.1"/>
    <property type="molecule type" value="Genomic_DNA"/>
</dbReference>
<proteinExistence type="predicted"/>
<sequence length="157" mass="18687">MPHPDMKKARHQTVEALHCLTVALLRLLSTTVNKRVNTSFKEEIRLFSALCQWQKETGGRLLLMISNEREDVCLYRQHVKKMRCLMKHTKHFITECPPSFKQHPATKHAIWHIKEWLEEENKQTAEPAIKQSRRNFTFSKGKPAPPWFNQQLLYRKR</sequence>
<protein>
    <submittedName>
        <fullName evidence="1">Uncharacterized protein</fullName>
    </submittedName>
</protein>
<gene>
    <name evidence="1" type="ordered locus">BATR1942_04285</name>
</gene>
<accession>A0ABM5LVM7</accession>
<evidence type="ECO:0000313" key="1">
    <source>
        <dbReference type="EMBL" id="ADP31811.1"/>
    </source>
</evidence>
<dbReference type="Proteomes" id="UP000006867">
    <property type="component" value="Chromosome"/>
</dbReference>
<organism evidence="1 2">
    <name type="scientific">Bacillus atrophaeus (strain 1942)</name>
    <dbReference type="NCBI Taxonomy" id="720555"/>
    <lineage>
        <taxon>Bacteria</taxon>
        <taxon>Bacillati</taxon>
        <taxon>Bacillota</taxon>
        <taxon>Bacilli</taxon>
        <taxon>Bacillales</taxon>
        <taxon>Bacillaceae</taxon>
        <taxon>Bacillus</taxon>
    </lineage>
</organism>
<evidence type="ECO:0000313" key="2">
    <source>
        <dbReference type="Proteomes" id="UP000006867"/>
    </source>
</evidence>
<keyword evidence="2" id="KW-1185">Reference proteome</keyword>
<dbReference type="RefSeq" id="WP_003327379.1">
    <property type="nucleotide sequence ID" value="NC_014639.1"/>
</dbReference>